<dbReference type="AlphaFoldDB" id="A0AAV7LNI1"/>
<feature type="compositionally biased region" description="Basic and acidic residues" evidence="1">
    <location>
        <begin position="18"/>
        <end position="33"/>
    </location>
</feature>
<reference evidence="2" key="1">
    <citation type="journal article" date="2022" name="bioRxiv">
        <title>Sequencing and chromosome-scale assembly of the giantPleurodeles waltlgenome.</title>
        <authorList>
            <person name="Brown T."/>
            <person name="Elewa A."/>
            <person name="Iarovenko S."/>
            <person name="Subramanian E."/>
            <person name="Araus A.J."/>
            <person name="Petzold A."/>
            <person name="Susuki M."/>
            <person name="Suzuki K.-i.T."/>
            <person name="Hayashi T."/>
            <person name="Toyoda A."/>
            <person name="Oliveira C."/>
            <person name="Osipova E."/>
            <person name="Leigh N.D."/>
            <person name="Simon A."/>
            <person name="Yun M.H."/>
        </authorList>
    </citation>
    <scope>NUCLEOTIDE SEQUENCE</scope>
    <source>
        <strain evidence="2">20211129_DDA</strain>
        <tissue evidence="2">Liver</tissue>
    </source>
</reference>
<name>A0AAV7LNI1_PLEWA</name>
<feature type="region of interest" description="Disordered" evidence="1">
    <location>
        <begin position="18"/>
        <end position="45"/>
    </location>
</feature>
<proteinExistence type="predicted"/>
<keyword evidence="3" id="KW-1185">Reference proteome</keyword>
<protein>
    <submittedName>
        <fullName evidence="2">Uncharacterized protein</fullName>
    </submittedName>
</protein>
<evidence type="ECO:0000313" key="2">
    <source>
        <dbReference type="EMBL" id="KAJ1093120.1"/>
    </source>
</evidence>
<organism evidence="2 3">
    <name type="scientific">Pleurodeles waltl</name>
    <name type="common">Iberian ribbed newt</name>
    <dbReference type="NCBI Taxonomy" id="8319"/>
    <lineage>
        <taxon>Eukaryota</taxon>
        <taxon>Metazoa</taxon>
        <taxon>Chordata</taxon>
        <taxon>Craniata</taxon>
        <taxon>Vertebrata</taxon>
        <taxon>Euteleostomi</taxon>
        <taxon>Amphibia</taxon>
        <taxon>Batrachia</taxon>
        <taxon>Caudata</taxon>
        <taxon>Salamandroidea</taxon>
        <taxon>Salamandridae</taxon>
        <taxon>Pleurodelinae</taxon>
        <taxon>Pleurodeles</taxon>
    </lineage>
</organism>
<evidence type="ECO:0000256" key="1">
    <source>
        <dbReference type="SAM" id="MobiDB-lite"/>
    </source>
</evidence>
<sequence>QEEEELTEKRTLRTWKWRTEERRASEEEEKRGTFTDQQGKGEGMGFEWLNRMERGTQATDSTEEEAIVDDESWTEEWWLPPAHVEMPDTTQETCGYYSK</sequence>
<feature type="non-terminal residue" evidence="2">
    <location>
        <position position="99"/>
    </location>
</feature>
<evidence type="ECO:0000313" key="3">
    <source>
        <dbReference type="Proteomes" id="UP001066276"/>
    </source>
</evidence>
<comment type="caution">
    <text evidence="2">The sequence shown here is derived from an EMBL/GenBank/DDBJ whole genome shotgun (WGS) entry which is preliminary data.</text>
</comment>
<dbReference type="Proteomes" id="UP001066276">
    <property type="component" value="Chromosome 11"/>
</dbReference>
<accession>A0AAV7LNI1</accession>
<feature type="non-terminal residue" evidence="2">
    <location>
        <position position="1"/>
    </location>
</feature>
<dbReference type="EMBL" id="JANPWB010000015">
    <property type="protein sequence ID" value="KAJ1093120.1"/>
    <property type="molecule type" value="Genomic_DNA"/>
</dbReference>
<gene>
    <name evidence="2" type="ORF">NDU88_006229</name>
</gene>